<keyword evidence="4" id="KW-1185">Reference proteome</keyword>
<accession>A0ABQ7Y2H6</accession>
<dbReference type="InterPro" id="IPR013094">
    <property type="entry name" value="AB_hydrolase_3"/>
</dbReference>
<proteinExistence type="inferred from homology"/>
<dbReference type="InterPro" id="IPR029058">
    <property type="entry name" value="AB_hydrolase_fold"/>
</dbReference>
<gene>
    <name evidence="3" type="ORF">HID58_079598</name>
</gene>
<dbReference type="PANTHER" id="PTHR23024:SF577">
    <property type="entry name" value="CARBOXYLESTERASE 2-RELATED"/>
    <property type="match status" value="1"/>
</dbReference>
<dbReference type="InterPro" id="IPR050466">
    <property type="entry name" value="Carboxylest/Gibb_receptor"/>
</dbReference>
<dbReference type="PANTHER" id="PTHR23024">
    <property type="entry name" value="ARYLACETAMIDE DEACETYLASE"/>
    <property type="match status" value="1"/>
</dbReference>
<evidence type="ECO:0000313" key="4">
    <source>
        <dbReference type="Proteomes" id="UP000824890"/>
    </source>
</evidence>
<feature type="domain" description="Alpha/beta hydrolase fold-3" evidence="2">
    <location>
        <begin position="102"/>
        <end position="312"/>
    </location>
</feature>
<name>A0ABQ7Y2H6_BRANA</name>
<evidence type="ECO:0000313" key="3">
    <source>
        <dbReference type="EMBL" id="KAH0862387.1"/>
    </source>
</evidence>
<dbReference type="Pfam" id="PF07859">
    <property type="entry name" value="Abhydrolase_3"/>
    <property type="match status" value="1"/>
</dbReference>
<dbReference type="SUPFAM" id="SSF53474">
    <property type="entry name" value="alpha/beta-Hydrolases"/>
    <property type="match status" value="1"/>
</dbReference>
<evidence type="ECO:0000256" key="1">
    <source>
        <dbReference type="ARBA" id="ARBA00010515"/>
    </source>
</evidence>
<dbReference type="EMBL" id="JAGKQM010000018">
    <property type="protein sequence ID" value="KAH0862387.1"/>
    <property type="molecule type" value="Genomic_DNA"/>
</dbReference>
<evidence type="ECO:0000259" key="2">
    <source>
        <dbReference type="Pfam" id="PF07859"/>
    </source>
</evidence>
<dbReference type="Proteomes" id="UP000824890">
    <property type="component" value="Unassembled WGS sequence"/>
</dbReference>
<organism evidence="3 4">
    <name type="scientific">Brassica napus</name>
    <name type="common">Rape</name>
    <dbReference type="NCBI Taxonomy" id="3708"/>
    <lineage>
        <taxon>Eukaryota</taxon>
        <taxon>Viridiplantae</taxon>
        <taxon>Streptophyta</taxon>
        <taxon>Embryophyta</taxon>
        <taxon>Tracheophyta</taxon>
        <taxon>Spermatophyta</taxon>
        <taxon>Magnoliopsida</taxon>
        <taxon>eudicotyledons</taxon>
        <taxon>Gunneridae</taxon>
        <taxon>Pentapetalae</taxon>
        <taxon>rosids</taxon>
        <taxon>malvids</taxon>
        <taxon>Brassicales</taxon>
        <taxon>Brassicaceae</taxon>
        <taxon>Brassiceae</taxon>
        <taxon>Brassica</taxon>
    </lineage>
</organism>
<feature type="non-terminal residue" evidence="3">
    <location>
        <position position="1"/>
    </location>
</feature>
<sequence length="337" mass="37814">KEILALSLNHSLSYFYQTDTTINCLSLMESTKKQLSLEVLPWLVVHSDGTLERLAGTEVCPPGLDPETGVLSKDIIIDPKTDLSARIYRPDSIQPGQKLPVVLYFHGGAFLISSASLPNYHTSINKLVAQANIIAVSVNYRLAPEHPLPTAYEDSWNALQGVQAGNEPWINDYADFNQFFLAGDSAGANISHHLAFRAKQSDHTVKIKGIGMIHPYFWGTQPVGSEVTDEARKQMWRFVCPSDKGSDDPWINPFADGSPNLEGLECERVIITVAERDILRERGKMYYEKLVNSNWRGNVEIMETKGKDHVFHIFEPNCDEAKEMVRRLALFINQVEA</sequence>
<protein>
    <recommendedName>
        <fullName evidence="2">Alpha/beta hydrolase fold-3 domain-containing protein</fullName>
    </recommendedName>
</protein>
<comment type="caution">
    <text evidence="3">The sequence shown here is derived from an EMBL/GenBank/DDBJ whole genome shotgun (WGS) entry which is preliminary data.</text>
</comment>
<reference evidence="3 4" key="1">
    <citation type="submission" date="2021-05" db="EMBL/GenBank/DDBJ databases">
        <title>Genome Assembly of Synthetic Allotetraploid Brassica napus Reveals Homoeologous Exchanges between Subgenomes.</title>
        <authorList>
            <person name="Davis J.T."/>
        </authorList>
    </citation>
    <scope>NUCLEOTIDE SEQUENCE [LARGE SCALE GENOMIC DNA]</scope>
    <source>
        <strain evidence="4">cv. Da-Ae</strain>
        <tissue evidence="3">Seedling</tissue>
    </source>
</reference>
<dbReference type="Gene3D" id="3.40.50.1820">
    <property type="entry name" value="alpha/beta hydrolase"/>
    <property type="match status" value="1"/>
</dbReference>
<comment type="similarity">
    <text evidence="1">Belongs to the 'GDXG' lipolytic enzyme family.</text>
</comment>